<evidence type="ECO:0000313" key="3">
    <source>
        <dbReference type="EMBL" id="KAK1891522.1"/>
    </source>
</evidence>
<keyword evidence="4" id="KW-1185">Reference proteome</keyword>
<feature type="chain" id="PRO_5042047839" evidence="1">
    <location>
        <begin position="23"/>
        <end position="244"/>
    </location>
</feature>
<dbReference type="SUPFAM" id="SSF56436">
    <property type="entry name" value="C-type lectin-like"/>
    <property type="match status" value="2"/>
</dbReference>
<keyword evidence="1" id="KW-0732">Signal</keyword>
<protein>
    <submittedName>
        <fullName evidence="3">Macrophage mannose receptor 1</fullName>
    </submittedName>
</protein>
<reference evidence="3" key="1">
    <citation type="submission" date="2023-04" db="EMBL/GenBank/DDBJ databases">
        <title>Chromosome-level genome of Chaenocephalus aceratus.</title>
        <authorList>
            <person name="Park H."/>
        </authorList>
    </citation>
    <scope>NUCLEOTIDE SEQUENCE</scope>
    <source>
        <strain evidence="3">DE</strain>
        <tissue evidence="3">Muscle</tissue>
    </source>
</reference>
<dbReference type="AlphaFoldDB" id="A0AAD9BW57"/>
<dbReference type="InterPro" id="IPR001304">
    <property type="entry name" value="C-type_lectin-like"/>
</dbReference>
<sequence>MEKKILLLLPLVFFVLSTPPHAATFRVVPISDKLDWDAARAHCREHYSDLFNVRNQAQADMIAPYKGWIGMRWRSDHWRLSRKDEEAVFNKFKSGEPASDGYCAESHDKTEWHSNLCSETDSFMCEDRLNLAQEEKTWEKALQHCRELQDGGSSAYDLASLPGQHQTVLDRMKLGGLSASCEMWVGLRFLAGEWLWMDGTRARSPNLPECPDQQQHCGAVGYDSRGWKTLNCSETRNFICNIRE</sequence>
<dbReference type="PANTHER" id="PTHR45784">
    <property type="entry name" value="C-TYPE LECTIN DOMAIN FAMILY 20 MEMBER A-RELATED"/>
    <property type="match status" value="1"/>
</dbReference>
<dbReference type="InterPro" id="IPR016186">
    <property type="entry name" value="C-type_lectin-like/link_sf"/>
</dbReference>
<dbReference type="Pfam" id="PF00059">
    <property type="entry name" value="Lectin_C"/>
    <property type="match status" value="2"/>
</dbReference>
<comment type="caution">
    <text evidence="3">The sequence shown here is derived from an EMBL/GenBank/DDBJ whole genome shotgun (WGS) entry which is preliminary data.</text>
</comment>
<gene>
    <name evidence="3" type="ORF">KUDE01_010350</name>
</gene>
<accession>A0AAD9BW57</accession>
<keyword evidence="3" id="KW-0675">Receptor</keyword>
<name>A0AAD9BW57_DISEL</name>
<dbReference type="InterPro" id="IPR016187">
    <property type="entry name" value="CTDL_fold"/>
</dbReference>
<dbReference type="PANTHER" id="PTHR45784:SF8">
    <property type="entry name" value="C-TYPE MANNOSE RECEPTOR 2-RELATED"/>
    <property type="match status" value="1"/>
</dbReference>
<dbReference type="EMBL" id="JASDAP010000015">
    <property type="protein sequence ID" value="KAK1891522.1"/>
    <property type="molecule type" value="Genomic_DNA"/>
</dbReference>
<feature type="signal peptide" evidence="1">
    <location>
        <begin position="1"/>
        <end position="22"/>
    </location>
</feature>
<evidence type="ECO:0000256" key="1">
    <source>
        <dbReference type="SAM" id="SignalP"/>
    </source>
</evidence>
<feature type="domain" description="C-type lectin" evidence="2">
    <location>
        <begin position="131"/>
        <end position="241"/>
    </location>
</feature>
<dbReference type="Proteomes" id="UP001228049">
    <property type="component" value="Unassembled WGS sequence"/>
</dbReference>
<evidence type="ECO:0000313" key="4">
    <source>
        <dbReference type="Proteomes" id="UP001228049"/>
    </source>
</evidence>
<dbReference type="PROSITE" id="PS50041">
    <property type="entry name" value="C_TYPE_LECTIN_2"/>
    <property type="match status" value="2"/>
</dbReference>
<evidence type="ECO:0000259" key="2">
    <source>
        <dbReference type="PROSITE" id="PS50041"/>
    </source>
</evidence>
<proteinExistence type="predicted"/>
<dbReference type="SMART" id="SM00034">
    <property type="entry name" value="CLECT"/>
    <property type="match status" value="2"/>
</dbReference>
<feature type="domain" description="C-type lectin" evidence="2">
    <location>
        <begin position="31"/>
        <end position="126"/>
    </location>
</feature>
<organism evidence="3 4">
    <name type="scientific">Dissostichus eleginoides</name>
    <name type="common">Patagonian toothfish</name>
    <name type="synonym">Dissostichus amissus</name>
    <dbReference type="NCBI Taxonomy" id="100907"/>
    <lineage>
        <taxon>Eukaryota</taxon>
        <taxon>Metazoa</taxon>
        <taxon>Chordata</taxon>
        <taxon>Craniata</taxon>
        <taxon>Vertebrata</taxon>
        <taxon>Euteleostomi</taxon>
        <taxon>Actinopterygii</taxon>
        <taxon>Neopterygii</taxon>
        <taxon>Teleostei</taxon>
        <taxon>Neoteleostei</taxon>
        <taxon>Acanthomorphata</taxon>
        <taxon>Eupercaria</taxon>
        <taxon>Perciformes</taxon>
        <taxon>Notothenioidei</taxon>
        <taxon>Nototheniidae</taxon>
        <taxon>Dissostichus</taxon>
    </lineage>
</organism>
<dbReference type="CDD" id="cd00037">
    <property type="entry name" value="CLECT"/>
    <property type="match status" value="1"/>
</dbReference>
<dbReference type="Gene3D" id="3.10.100.10">
    <property type="entry name" value="Mannose-Binding Protein A, subunit A"/>
    <property type="match status" value="2"/>
</dbReference>